<proteinExistence type="predicted"/>
<name>A0ABD3GQP9_9MARC</name>
<keyword evidence="2" id="KW-1185">Reference proteome</keyword>
<evidence type="ECO:0000313" key="2">
    <source>
        <dbReference type="Proteomes" id="UP001633002"/>
    </source>
</evidence>
<organism evidence="1 2">
    <name type="scientific">Riccia sorocarpa</name>
    <dbReference type="NCBI Taxonomy" id="122646"/>
    <lineage>
        <taxon>Eukaryota</taxon>
        <taxon>Viridiplantae</taxon>
        <taxon>Streptophyta</taxon>
        <taxon>Embryophyta</taxon>
        <taxon>Marchantiophyta</taxon>
        <taxon>Marchantiopsida</taxon>
        <taxon>Marchantiidae</taxon>
        <taxon>Marchantiales</taxon>
        <taxon>Ricciaceae</taxon>
        <taxon>Riccia</taxon>
    </lineage>
</organism>
<evidence type="ECO:0000313" key="1">
    <source>
        <dbReference type="EMBL" id="KAL3681557.1"/>
    </source>
</evidence>
<accession>A0ABD3GQP9</accession>
<reference evidence="1 2" key="1">
    <citation type="submission" date="2024-09" db="EMBL/GenBank/DDBJ databases">
        <title>Chromosome-scale assembly of Riccia sorocarpa.</title>
        <authorList>
            <person name="Paukszto L."/>
        </authorList>
    </citation>
    <scope>NUCLEOTIDE SEQUENCE [LARGE SCALE GENOMIC DNA]</scope>
    <source>
        <strain evidence="1">LP-2024</strain>
        <tissue evidence="1">Aerial parts of the thallus</tissue>
    </source>
</reference>
<comment type="caution">
    <text evidence="1">The sequence shown here is derived from an EMBL/GenBank/DDBJ whole genome shotgun (WGS) entry which is preliminary data.</text>
</comment>
<dbReference type="AlphaFoldDB" id="A0ABD3GQP9"/>
<dbReference type="Proteomes" id="UP001633002">
    <property type="component" value="Unassembled WGS sequence"/>
</dbReference>
<gene>
    <name evidence="1" type="ORF">R1sor_024513</name>
</gene>
<dbReference type="EMBL" id="JBJQOH010000007">
    <property type="protein sequence ID" value="KAL3681557.1"/>
    <property type="molecule type" value="Genomic_DNA"/>
</dbReference>
<sequence>MAAPRSISEVNELIVWEYCRLRRRGLAVTVTQFSTNDQLHCVYRACAFRRGENGERVCWKSVERLTGYSWMKRFSLDADHVCGEHGWEWAWVFHIKLRDASVADVPLMQLPKYTASQIDTHIVGAAARAIRAMQECHLKVDSSIGQFNHICEQISSVQAEIEEVKSVMDYTAQAVEDILSLIESQG</sequence>
<protein>
    <submittedName>
        <fullName evidence="1">Uncharacterized protein</fullName>
    </submittedName>
</protein>